<gene>
    <name evidence="2" type="ordered locus">TK0496</name>
</gene>
<feature type="transmembrane region" description="Helical" evidence="1">
    <location>
        <begin position="12"/>
        <end position="32"/>
    </location>
</feature>
<reference evidence="2 3" key="1">
    <citation type="journal article" date="2005" name="Genome Res.">
        <title>Complete genome sequence of the hyperthermophilic archaeon Thermococcus kodakaraensis KOD1 and comparison with Pyrococcus genomes.</title>
        <authorList>
            <person name="Fukui T."/>
            <person name="Atomi H."/>
            <person name="Kanai T."/>
            <person name="Matsumi R."/>
            <person name="Fujiwara S."/>
            <person name="Imanaka T."/>
        </authorList>
    </citation>
    <scope>NUCLEOTIDE SEQUENCE [LARGE SCALE GENOMIC DNA]</scope>
    <source>
        <strain evidence="3">ATCC BAA-918 / JCM 12380 / KOD1</strain>
    </source>
</reference>
<keyword evidence="3" id="KW-1185">Reference proteome</keyword>
<accession>Q5JD71</accession>
<dbReference type="HOGENOM" id="CLU_2140328_0_0_2"/>
<evidence type="ECO:0000313" key="2">
    <source>
        <dbReference type="EMBL" id="BAD84685.1"/>
    </source>
</evidence>
<keyword evidence="1" id="KW-0812">Transmembrane</keyword>
<keyword evidence="1" id="KW-0472">Membrane</keyword>
<dbReference type="InParanoid" id="Q5JD71"/>
<protein>
    <submittedName>
        <fullName evidence="2">Hypothetical membrane protein</fullName>
    </submittedName>
</protein>
<sequence>MLWRNKDINWIISYWSVILTTVGFFVGLFIVLHSVRNSYEHARNVVLRGIKSISGLLLVTSMIIILGPLSLRTFIITLGPIKIGGIILSILALGLISVPFYRVFKNQNTGDS</sequence>
<evidence type="ECO:0000256" key="1">
    <source>
        <dbReference type="SAM" id="Phobius"/>
    </source>
</evidence>
<name>Q5JD71_THEKO</name>
<dbReference type="EnsemblBacteria" id="BAD84685">
    <property type="protein sequence ID" value="BAD84685"/>
    <property type="gene ID" value="TK0496"/>
</dbReference>
<feature type="transmembrane region" description="Helical" evidence="1">
    <location>
        <begin position="83"/>
        <end position="104"/>
    </location>
</feature>
<organism evidence="2 3">
    <name type="scientific">Thermococcus kodakarensis (strain ATCC BAA-918 / JCM 12380 / KOD1)</name>
    <name type="common">Pyrococcus kodakaraensis (strain KOD1)</name>
    <dbReference type="NCBI Taxonomy" id="69014"/>
    <lineage>
        <taxon>Archaea</taxon>
        <taxon>Methanobacteriati</taxon>
        <taxon>Methanobacteriota</taxon>
        <taxon>Thermococci</taxon>
        <taxon>Thermococcales</taxon>
        <taxon>Thermococcaceae</taxon>
        <taxon>Thermococcus</taxon>
    </lineage>
</organism>
<dbReference type="AlphaFoldDB" id="Q5JD71"/>
<evidence type="ECO:0000313" key="3">
    <source>
        <dbReference type="Proteomes" id="UP000000536"/>
    </source>
</evidence>
<proteinExistence type="predicted"/>
<dbReference type="EMBL" id="AP006878">
    <property type="protein sequence ID" value="BAD84685.1"/>
    <property type="molecule type" value="Genomic_DNA"/>
</dbReference>
<keyword evidence="1" id="KW-1133">Transmembrane helix</keyword>
<dbReference type="STRING" id="69014.TK0496"/>
<feature type="transmembrane region" description="Helical" evidence="1">
    <location>
        <begin position="53"/>
        <end position="71"/>
    </location>
</feature>
<dbReference type="Proteomes" id="UP000000536">
    <property type="component" value="Chromosome"/>
</dbReference>
<dbReference type="KEGG" id="tko:TK0496"/>